<sequence>MDQAAGFSPAASAGNGAFSSPWQTESMNSTAYNGFTGAQGASGSDAGFMPNLGNGKAPWFNSKRFLGAMACAVVIAVILAFIVVAAADHSDSVAALQATSDDIDAQIESNGDVTVNELVTIQMRERDSGPYHQLYRTIKLDSAFATDVSDVSVTRILADSSTTYTRQNFVSPSLTSASWDSRYAGHWYLYDETNNTDYIPVSDAVPVTAPNGFPQRKQLEFGWNIPETESGTMTFRLTYTLRNLATEYSDVSETFWELIAADESMPIKKLTATVRLPQGANTSNTWAWLHTEAKSSNHRDSDGTLHFEIDNLQTSDYVDVVALTDDSMMSGVARTSTDARKDYRISTETAKEKEWHSQQVAQANRNVVFVLFFALTGLALVVWSIVGAFKSYRNSQPWLATGYWRDPPAMSPGAAAYMNNVIDSTKDPQQCALSGTLLSLASKHCLLLVPGPARWYEGIDVAHTDPAQYHSYIEGVASANGKPGWQRKSVTTTVCLLVNPVHGDDISAYNLCDSEAQLLRVFALVADKLGTPVFDMNQMCELWGSWSDGVEEMESFRAKCATEFSELNATNSQGAWHTAPMIVSIFYLLMLHIAWQISELITLWPLVCCAFLLVVVSGCFSFVYGKSRGITPNGQRWAEQVQGFKQYLLDFSNFKDRGVSDLVLWDRYLVYAASFGISKEVLQQLYLAEPNLQDPSWVDSHLSSSLMYWDAATRARNTSLIADPSVTSVMSTGGLDGFTDSLNTSLNDVQSSFTTALGALQSHQSGGHYSGSGGSFSGGGFGGGGGGGGGGGFGGR</sequence>
<dbReference type="Pfam" id="PF20990">
    <property type="entry name" value="DUF2207_C"/>
    <property type="match status" value="1"/>
</dbReference>
<evidence type="ECO:0000256" key="1">
    <source>
        <dbReference type="SAM" id="Phobius"/>
    </source>
</evidence>
<dbReference type="AlphaFoldDB" id="A0A261F2W9"/>
<evidence type="ECO:0008006" key="6">
    <source>
        <dbReference type="Google" id="ProtNLM"/>
    </source>
</evidence>
<dbReference type="Proteomes" id="UP000216454">
    <property type="component" value="Unassembled WGS sequence"/>
</dbReference>
<dbReference type="Pfam" id="PF09972">
    <property type="entry name" value="DUF2207"/>
    <property type="match status" value="1"/>
</dbReference>
<dbReference type="EMBL" id="MWWQ01000004">
    <property type="protein sequence ID" value="OZG53469.1"/>
    <property type="molecule type" value="Genomic_DNA"/>
</dbReference>
<evidence type="ECO:0000259" key="2">
    <source>
        <dbReference type="Pfam" id="PF09972"/>
    </source>
</evidence>
<proteinExistence type="predicted"/>
<gene>
    <name evidence="4" type="ORF">PSSU_0235</name>
</gene>
<comment type="caution">
    <text evidence="4">The sequence shown here is derived from an EMBL/GenBank/DDBJ whole genome shotgun (WGS) entry which is preliminary data.</text>
</comment>
<protein>
    <recommendedName>
        <fullName evidence="6">DUF2207 domain-containing protein</fullName>
    </recommendedName>
</protein>
<keyword evidence="1" id="KW-0472">Membrane</keyword>
<evidence type="ECO:0000313" key="5">
    <source>
        <dbReference type="Proteomes" id="UP000216454"/>
    </source>
</evidence>
<accession>A0A261F2W9</accession>
<reference evidence="4 5" key="1">
    <citation type="journal article" date="2017" name="BMC Genomics">
        <title>Comparative genomic and phylogenomic analyses of the Bifidobacteriaceae family.</title>
        <authorList>
            <person name="Lugli G.A."/>
            <person name="Milani C."/>
            <person name="Turroni F."/>
            <person name="Duranti S."/>
            <person name="Mancabelli L."/>
            <person name="Mangifesta M."/>
            <person name="Ferrario C."/>
            <person name="Modesto M."/>
            <person name="Mattarelli P."/>
            <person name="Jiri K."/>
            <person name="van Sinderen D."/>
            <person name="Ventura M."/>
        </authorList>
    </citation>
    <scope>NUCLEOTIDE SEQUENCE [LARGE SCALE GENOMIC DNA]</scope>
    <source>
        <strain evidence="4 5">DSM 24744</strain>
    </source>
</reference>
<feature type="transmembrane region" description="Helical" evidence="1">
    <location>
        <begin position="65"/>
        <end position="87"/>
    </location>
</feature>
<keyword evidence="1" id="KW-0812">Transmembrane</keyword>
<feature type="domain" description="DUF2207" evidence="2">
    <location>
        <begin position="102"/>
        <end position="323"/>
    </location>
</feature>
<name>A0A261F2W9_9BIFI</name>
<feature type="transmembrane region" description="Helical" evidence="1">
    <location>
        <begin position="601"/>
        <end position="624"/>
    </location>
</feature>
<feature type="transmembrane region" description="Helical" evidence="1">
    <location>
        <begin position="367"/>
        <end position="389"/>
    </location>
</feature>
<evidence type="ECO:0000313" key="4">
    <source>
        <dbReference type="EMBL" id="OZG53469.1"/>
    </source>
</evidence>
<organism evidence="4 5">
    <name type="scientific">Pseudoscardovia suis</name>
    <dbReference type="NCBI Taxonomy" id="987063"/>
    <lineage>
        <taxon>Bacteria</taxon>
        <taxon>Bacillati</taxon>
        <taxon>Actinomycetota</taxon>
        <taxon>Actinomycetes</taxon>
        <taxon>Bifidobacteriales</taxon>
        <taxon>Bifidobacteriaceae</taxon>
        <taxon>Pseudoscardovia</taxon>
    </lineage>
</organism>
<dbReference type="OrthoDB" id="3223373at2"/>
<dbReference type="RefSeq" id="WP_157847213.1">
    <property type="nucleotide sequence ID" value="NZ_MWWQ01000004.1"/>
</dbReference>
<evidence type="ECO:0000259" key="3">
    <source>
        <dbReference type="Pfam" id="PF20990"/>
    </source>
</evidence>
<dbReference type="InterPro" id="IPR018702">
    <property type="entry name" value="DUF2207"/>
</dbReference>
<feature type="domain" description="Predicted membrane protein YciQ-like C-terminal" evidence="3">
    <location>
        <begin position="403"/>
        <end position="685"/>
    </location>
</feature>
<keyword evidence="1" id="KW-1133">Transmembrane helix</keyword>
<dbReference type="InterPro" id="IPR048389">
    <property type="entry name" value="YciQ-like_C"/>
</dbReference>
<keyword evidence="5" id="KW-1185">Reference proteome</keyword>
<feature type="transmembrane region" description="Helical" evidence="1">
    <location>
        <begin position="575"/>
        <end position="595"/>
    </location>
</feature>